<feature type="domain" description="Alanine racemase C-terminal" evidence="7">
    <location>
        <begin position="231"/>
        <end position="343"/>
    </location>
</feature>
<dbReference type="RefSeq" id="WP_109158488.1">
    <property type="nucleotide sequence ID" value="NZ_QEYI01000004.1"/>
</dbReference>
<dbReference type="EC" id="5.1.1.1" evidence="4"/>
<evidence type="ECO:0000259" key="7">
    <source>
        <dbReference type="SMART" id="SM01005"/>
    </source>
</evidence>
<feature type="binding site" evidence="4 6">
    <location>
        <position position="118"/>
    </location>
    <ligand>
        <name>substrate</name>
    </ligand>
</feature>
<evidence type="ECO:0000256" key="2">
    <source>
        <dbReference type="ARBA" id="ARBA00022898"/>
    </source>
</evidence>
<comment type="cofactor">
    <cofactor evidence="1 4 5">
        <name>pyridoxal 5'-phosphate</name>
        <dbReference type="ChEBI" id="CHEBI:597326"/>
    </cofactor>
</comment>
<dbReference type="Gene3D" id="2.40.37.10">
    <property type="entry name" value="Lyase, Ornithine Decarboxylase, Chain A, domain 1"/>
    <property type="match status" value="1"/>
</dbReference>
<comment type="function">
    <text evidence="4">Catalyzes the interconversion of L-alanine and D-alanine. May also act on other amino acids.</text>
</comment>
<feature type="active site" description="Proton acceptor; specific for D-alanine" evidence="4">
    <location>
        <position position="33"/>
    </location>
</feature>
<dbReference type="NCBIfam" id="NF000791">
    <property type="entry name" value="PRK00053.2-2"/>
    <property type="match status" value="1"/>
</dbReference>
<protein>
    <recommendedName>
        <fullName evidence="4">Alanine racemase</fullName>
        <ecNumber evidence="4">5.1.1.1</ecNumber>
    </recommendedName>
</protein>
<dbReference type="CDD" id="cd00430">
    <property type="entry name" value="PLPDE_III_AR"/>
    <property type="match status" value="1"/>
</dbReference>
<dbReference type="GO" id="GO:0008784">
    <property type="term" value="F:alanine racemase activity"/>
    <property type="evidence" value="ECO:0007669"/>
    <property type="project" value="UniProtKB-UniRule"/>
</dbReference>
<dbReference type="HAMAP" id="MF_01201">
    <property type="entry name" value="Ala_racemase"/>
    <property type="match status" value="1"/>
</dbReference>
<dbReference type="Proteomes" id="UP000245014">
    <property type="component" value="Unassembled WGS sequence"/>
</dbReference>
<gene>
    <name evidence="8" type="ORF">DF188_06325</name>
</gene>
<evidence type="ECO:0000256" key="4">
    <source>
        <dbReference type="HAMAP-Rule" id="MF_01201"/>
    </source>
</evidence>
<dbReference type="GO" id="GO:0009252">
    <property type="term" value="P:peptidoglycan biosynthetic process"/>
    <property type="evidence" value="ECO:0007669"/>
    <property type="project" value="TreeGrafter"/>
</dbReference>
<sequence length="343" mass="38579">MAKILINKDNLFYNLEVISKKATNKDKVAVVLKDYAYGHGLVEIAKLSSEFGIKKAVVQTIEDAIKIEQFFSYILVLADSTFHNYSHSFHIAINSLEDIAKVPQNANVHLKIDTGMHRNGVSIDEIEVAFLGLLKQKATITGVFTHHRGADTLSTDFFWQNSNFSKAKAKVKEVCEKLFLPIPAFHSCNSNALFRVNNFDSLGDDFARVGIATYGYFDCDEVFDFAKLKPVMSLWASKMATRTLKKDQSVGYGGTFRASEDMVVSTYDIGYGDGFLRLNENHKYTTPKGFQVLGRVSMDNLTINSDDEEVCLFEDVTNLAKIHNTITYEITCSLKENIKREII</sequence>
<comment type="caution">
    <text evidence="8">The sequence shown here is derived from an EMBL/GenBank/DDBJ whole genome shotgun (WGS) entry which is preliminary data.</text>
</comment>
<dbReference type="Pfam" id="PF00842">
    <property type="entry name" value="Ala_racemase_C"/>
    <property type="match status" value="1"/>
</dbReference>
<dbReference type="GO" id="GO:0030170">
    <property type="term" value="F:pyridoxal phosphate binding"/>
    <property type="evidence" value="ECO:0007669"/>
    <property type="project" value="UniProtKB-UniRule"/>
</dbReference>
<comment type="pathway">
    <text evidence="4">Amino-acid biosynthesis; D-alanine biosynthesis; D-alanine from L-alanine: step 1/1.</text>
</comment>
<dbReference type="AlphaFoldDB" id="A0A2U2C052"/>
<evidence type="ECO:0000313" key="8">
    <source>
        <dbReference type="EMBL" id="PWE21122.1"/>
    </source>
</evidence>
<accession>A0A2U2C052</accession>
<feature type="binding site" evidence="4 6">
    <location>
        <position position="298"/>
    </location>
    <ligand>
        <name>substrate</name>
    </ligand>
</feature>
<dbReference type="SUPFAM" id="SSF50621">
    <property type="entry name" value="Alanine racemase C-terminal domain-like"/>
    <property type="match status" value="1"/>
</dbReference>
<dbReference type="UniPathway" id="UPA00042">
    <property type="reaction ID" value="UER00497"/>
</dbReference>
<dbReference type="SUPFAM" id="SSF51419">
    <property type="entry name" value="PLP-binding barrel"/>
    <property type="match status" value="1"/>
</dbReference>
<keyword evidence="2 4" id="KW-0663">Pyridoxal phosphate</keyword>
<dbReference type="InterPro" id="IPR001608">
    <property type="entry name" value="Ala_racemase_N"/>
</dbReference>
<keyword evidence="3 4" id="KW-0413">Isomerase</keyword>
<proteinExistence type="inferred from homology"/>
<comment type="catalytic activity">
    <reaction evidence="4">
        <text>L-alanine = D-alanine</text>
        <dbReference type="Rhea" id="RHEA:20249"/>
        <dbReference type="ChEBI" id="CHEBI:57416"/>
        <dbReference type="ChEBI" id="CHEBI:57972"/>
        <dbReference type="EC" id="5.1.1.1"/>
    </reaction>
</comment>
<dbReference type="PRINTS" id="PR00992">
    <property type="entry name" value="ALARACEMASE"/>
</dbReference>
<dbReference type="Gene3D" id="3.20.20.10">
    <property type="entry name" value="Alanine racemase"/>
    <property type="match status" value="1"/>
</dbReference>
<dbReference type="STRING" id="28200.GCA_001572935_01858"/>
<dbReference type="PANTHER" id="PTHR30511:SF0">
    <property type="entry name" value="ALANINE RACEMASE, CATABOLIC-RELATED"/>
    <property type="match status" value="1"/>
</dbReference>
<dbReference type="EMBL" id="QEYI01000004">
    <property type="protein sequence ID" value="PWE21122.1"/>
    <property type="molecule type" value="Genomic_DNA"/>
</dbReference>
<name>A0A2U2C052_9BACT</name>
<dbReference type="InterPro" id="IPR011079">
    <property type="entry name" value="Ala_racemase_C"/>
</dbReference>
<dbReference type="NCBIfam" id="TIGR00492">
    <property type="entry name" value="alr"/>
    <property type="match status" value="1"/>
</dbReference>
<dbReference type="GO" id="GO:0005829">
    <property type="term" value="C:cytosol"/>
    <property type="evidence" value="ECO:0007669"/>
    <property type="project" value="TreeGrafter"/>
</dbReference>
<dbReference type="Pfam" id="PF01168">
    <property type="entry name" value="Ala_racemase_N"/>
    <property type="match status" value="1"/>
</dbReference>
<dbReference type="InterPro" id="IPR009006">
    <property type="entry name" value="Ala_racemase/Decarboxylase_C"/>
</dbReference>
<dbReference type="PANTHER" id="PTHR30511">
    <property type="entry name" value="ALANINE RACEMASE"/>
    <property type="match status" value="1"/>
</dbReference>
<feature type="modified residue" description="N6-(pyridoxal phosphate)lysine" evidence="4 5">
    <location>
        <position position="33"/>
    </location>
</feature>
<evidence type="ECO:0000256" key="5">
    <source>
        <dbReference type="PIRSR" id="PIRSR600821-50"/>
    </source>
</evidence>
<dbReference type="GO" id="GO:0030632">
    <property type="term" value="P:D-alanine biosynthetic process"/>
    <property type="evidence" value="ECO:0007669"/>
    <property type="project" value="UniProtKB-UniRule"/>
</dbReference>
<dbReference type="InterPro" id="IPR000821">
    <property type="entry name" value="Ala_racemase"/>
</dbReference>
<evidence type="ECO:0000313" key="9">
    <source>
        <dbReference type="Proteomes" id="UP000245014"/>
    </source>
</evidence>
<dbReference type="InterPro" id="IPR029066">
    <property type="entry name" value="PLP-binding_barrel"/>
</dbReference>
<feature type="active site" description="Proton acceptor; specific for L-alanine" evidence="4">
    <location>
        <position position="252"/>
    </location>
</feature>
<evidence type="ECO:0000256" key="3">
    <source>
        <dbReference type="ARBA" id="ARBA00023235"/>
    </source>
</evidence>
<dbReference type="SMART" id="SM01005">
    <property type="entry name" value="Ala_racemase_C"/>
    <property type="match status" value="1"/>
</dbReference>
<comment type="similarity">
    <text evidence="4">Belongs to the alanine racemase family.</text>
</comment>
<organism evidence="8 9">
    <name type="scientific">Aliarcobacter skirrowii</name>
    <dbReference type="NCBI Taxonomy" id="28200"/>
    <lineage>
        <taxon>Bacteria</taxon>
        <taxon>Pseudomonadati</taxon>
        <taxon>Campylobacterota</taxon>
        <taxon>Epsilonproteobacteria</taxon>
        <taxon>Campylobacterales</taxon>
        <taxon>Arcobacteraceae</taxon>
        <taxon>Aliarcobacter</taxon>
    </lineage>
</organism>
<evidence type="ECO:0000256" key="6">
    <source>
        <dbReference type="PIRSR" id="PIRSR600821-52"/>
    </source>
</evidence>
<evidence type="ECO:0000256" key="1">
    <source>
        <dbReference type="ARBA" id="ARBA00001933"/>
    </source>
</evidence>
<reference evidence="8 9" key="1">
    <citation type="submission" date="2018-05" db="EMBL/GenBank/DDBJ databases">
        <title>Antimicrobial susceptibility testing and genomic analysis of Arcobacter skirrowii strains and one Arcobacter butzleri isolated from German poultry farms.</title>
        <authorList>
            <person name="Haenel I."/>
            <person name="Hotzel H."/>
            <person name="Tomaso H."/>
            <person name="Busch A."/>
        </authorList>
    </citation>
    <scope>NUCLEOTIDE SEQUENCE [LARGE SCALE GENOMIC DNA]</scope>
    <source>
        <strain evidence="9">v</strain>
    </source>
</reference>